<evidence type="ECO:0000313" key="2">
    <source>
        <dbReference type="EMBL" id="AFR06525.1"/>
    </source>
</evidence>
<dbReference type="EMBL" id="CP003788">
    <property type="protein sequence ID" value="AFR06525.1"/>
    <property type="molecule type" value="Genomic_DNA"/>
</dbReference>
<dbReference type="KEGG" id="nal:B005_3588"/>
<accession>J7L510</accession>
<feature type="region of interest" description="Disordered" evidence="1">
    <location>
        <begin position="1"/>
        <end position="44"/>
    </location>
</feature>
<dbReference type="STRING" id="1205910.B005_3588"/>
<evidence type="ECO:0000256" key="1">
    <source>
        <dbReference type="SAM" id="MobiDB-lite"/>
    </source>
</evidence>
<dbReference type="AlphaFoldDB" id="J7L510"/>
<sequence length="66" mass="7050">MSTDGLRFWITGRQRSPSPDGRTPTVTAPRVGPEPSTALPEPHPDIEVAMPARVPHAPVPCALGRN</sequence>
<proteinExistence type="predicted"/>
<protein>
    <submittedName>
        <fullName evidence="2">Uncharacterized protein</fullName>
    </submittedName>
</protein>
<dbReference type="Proteomes" id="UP000003779">
    <property type="component" value="Chromosome"/>
</dbReference>
<gene>
    <name evidence="2" type="ordered locus">B005_3588</name>
</gene>
<reference evidence="3" key="2">
    <citation type="submission" date="2012-08" db="EMBL/GenBank/DDBJ databases">
        <title>Whole-genome sequence of Nocardiopsis alba strain ATCC BAA-2165 associated with honeybees.</title>
        <authorList>
            <person name="Qiao J."/>
            <person name="Chen L."/>
            <person name="Li Y."/>
            <person name="Wang J."/>
            <person name="Zhang W."/>
            <person name="Chen S."/>
        </authorList>
    </citation>
    <scope>NUCLEOTIDE SEQUENCE [LARGE SCALE GENOMIC DNA]</scope>
    <source>
        <strain evidence="3">ATCC BAA-2165 / BE74</strain>
    </source>
</reference>
<evidence type="ECO:0000313" key="3">
    <source>
        <dbReference type="Proteomes" id="UP000003779"/>
    </source>
</evidence>
<dbReference type="HOGENOM" id="CLU_2826771_0_0_11"/>
<organism evidence="2 3">
    <name type="scientific">Nocardiopsis alba (strain ATCC BAA-2165 / BE74)</name>
    <dbReference type="NCBI Taxonomy" id="1205910"/>
    <lineage>
        <taxon>Bacteria</taxon>
        <taxon>Bacillati</taxon>
        <taxon>Actinomycetota</taxon>
        <taxon>Actinomycetes</taxon>
        <taxon>Streptosporangiales</taxon>
        <taxon>Nocardiopsidaceae</taxon>
        <taxon>Nocardiopsis</taxon>
    </lineage>
</organism>
<name>J7L510_NOCAA</name>
<reference evidence="2 3" key="1">
    <citation type="journal article" date="2012" name="J. Bacteriol.">
        <title>Whole-Genome Sequence of Nocardiopsis alba Strain ATCC BAA-2165, Associated with Honeybees.</title>
        <authorList>
            <person name="Qiao J."/>
            <person name="Chen L."/>
            <person name="Li Y."/>
            <person name="Wang J."/>
            <person name="Zhang W."/>
            <person name="Chen S."/>
        </authorList>
    </citation>
    <scope>NUCLEOTIDE SEQUENCE [LARGE SCALE GENOMIC DNA]</scope>
    <source>
        <strain evidence="3">ATCC BAA-2165 / BE74</strain>
    </source>
</reference>